<dbReference type="GeneID" id="84592479"/>
<accession>A0AAJ8BY51</accession>
<sequence length="127" mass="13981">MSERRSFPAATRQKHNWLSASRNARGLPSCLFRANGGQIFEDPLERRRYYTTEGEASVLRSERWEADIGGLATFPNICPRVKALSSGRAEESKNVAQSFSIVVAHLATLVGGAHGDKTKLSLSNHPK</sequence>
<dbReference type="AlphaFoldDB" id="A0AAJ8BY51"/>
<dbReference type="RefSeq" id="XP_059605522.1">
    <property type="nucleotide sequence ID" value="XM_059750703.1"/>
</dbReference>
<reference evidence="1" key="1">
    <citation type="submission" date="2025-02" db="EMBL/GenBank/DDBJ databases">
        <authorList>
            <consortium name="NCBI Genome Project"/>
        </authorList>
    </citation>
    <scope>NUCLEOTIDE SEQUENCE</scope>
</reference>
<name>A0AAJ8BY51_ASPNG</name>
<protein>
    <submittedName>
        <fullName evidence="1">Uncharacterized protein</fullName>
    </submittedName>
</protein>
<organism evidence="1">
    <name type="scientific">Aspergillus niger</name>
    <dbReference type="NCBI Taxonomy" id="5061"/>
    <lineage>
        <taxon>Eukaryota</taxon>
        <taxon>Fungi</taxon>
        <taxon>Dikarya</taxon>
        <taxon>Ascomycota</taxon>
        <taxon>Pezizomycotina</taxon>
        <taxon>Eurotiomycetes</taxon>
        <taxon>Eurotiomycetidae</taxon>
        <taxon>Eurotiales</taxon>
        <taxon>Aspergillaceae</taxon>
        <taxon>Aspergillus</taxon>
        <taxon>Aspergillus subgen. Circumdati</taxon>
    </lineage>
</organism>
<reference evidence="1" key="2">
    <citation type="submission" date="2025-08" db="UniProtKB">
        <authorList>
            <consortium name="RefSeq"/>
        </authorList>
    </citation>
    <scope>IDENTIFICATION</scope>
</reference>
<proteinExistence type="predicted"/>
<dbReference type="KEGG" id="ang:An12g01720"/>
<dbReference type="VEuPathDB" id="FungiDB:An12g01720"/>
<evidence type="ECO:0000313" key="1">
    <source>
        <dbReference type="RefSeq" id="XP_059605522.1"/>
    </source>
</evidence>
<gene>
    <name evidence="1" type="ORF">An12g01720</name>
</gene>